<dbReference type="Pfam" id="PF13458">
    <property type="entry name" value="Peripla_BP_6"/>
    <property type="match status" value="1"/>
</dbReference>
<accession>A0A2I8VEP6</accession>
<protein>
    <recommendedName>
        <fullName evidence="3">Leucine-binding protein domain-containing protein</fullName>
    </recommendedName>
</protein>
<evidence type="ECO:0000313" key="4">
    <source>
        <dbReference type="EMBL" id="AUV80392.1"/>
    </source>
</evidence>
<sequence>MVLVEHTSMESKKNPDSGRKMSNESTKNKTNIGSRRNFLRATGAGLAMASVAGCMGGGGGGGDSGLTIGFYGPFSGPASNIGEQKQMAAEMSRDMINEADGVHGQDVELVFGDSESQPSAGRNEVNRLIQQENVDVIGGGFHSDVALATVEVTGRQDTPQIIDEAVSNAIVTKINEQELWNVFKTTPPSEAYAVGWRQLLEQFQQNETGYFPYEDRTIALIGEDTSYGLSIMDLMETELDEIGWEIISQDEVSLDATDFTSLLSRIQSNDPDVVWAVQTSSSGAGNLTRQFSEAGFEETHFFHNYGLTISDARETAGEAANGAVTMLNAGRVDSLLEEQGALEAWNERTDMDMTGSAALSYQNIKVIAEYASAFESLEAFRSASVEEWESTVLEHDPIPGGSGYISYQDNHQAAWGSTDSQSALGYQVLDQELNLVWPSEIATTELDTSVY</sequence>
<dbReference type="Gene3D" id="3.40.50.2300">
    <property type="match status" value="2"/>
</dbReference>
<dbReference type="EMBL" id="CP026309">
    <property type="protein sequence ID" value="AUV80392.1"/>
    <property type="molecule type" value="Genomic_DNA"/>
</dbReference>
<feature type="region of interest" description="Disordered" evidence="2">
    <location>
        <begin position="1"/>
        <end position="33"/>
    </location>
</feature>
<dbReference type="SUPFAM" id="SSF53822">
    <property type="entry name" value="Periplasmic binding protein-like I"/>
    <property type="match status" value="1"/>
</dbReference>
<keyword evidence="1" id="KW-0732">Signal</keyword>
<feature type="domain" description="Leucine-binding protein" evidence="3">
    <location>
        <begin position="66"/>
        <end position="376"/>
    </location>
</feature>
<dbReference type="AlphaFoldDB" id="A0A2I8VEP6"/>
<evidence type="ECO:0000256" key="2">
    <source>
        <dbReference type="SAM" id="MobiDB-lite"/>
    </source>
</evidence>
<feature type="compositionally biased region" description="Polar residues" evidence="2">
    <location>
        <begin position="23"/>
        <end position="33"/>
    </location>
</feature>
<evidence type="ECO:0000259" key="3">
    <source>
        <dbReference type="Pfam" id="PF13458"/>
    </source>
</evidence>
<dbReference type="PANTHER" id="PTHR30483:SF6">
    <property type="entry name" value="PERIPLASMIC BINDING PROTEIN OF ABC TRANSPORTER FOR NATURAL AMINO ACIDS"/>
    <property type="match status" value="1"/>
</dbReference>
<dbReference type="InterPro" id="IPR028082">
    <property type="entry name" value="Peripla_BP_I"/>
</dbReference>
<gene>
    <name evidence="4" type="ORF">C2R22_00895</name>
</gene>
<reference evidence="4 5" key="1">
    <citation type="submission" date="2018-01" db="EMBL/GenBank/DDBJ databases">
        <title>Complete genome sequence of Salinigranum rubrum GX10T, an extremely halophilic archaeon isolated from a marine solar saltern.</title>
        <authorList>
            <person name="Han S."/>
        </authorList>
    </citation>
    <scope>NUCLEOTIDE SEQUENCE [LARGE SCALE GENOMIC DNA]</scope>
    <source>
        <strain evidence="4 5">GX10</strain>
    </source>
</reference>
<proteinExistence type="predicted"/>
<dbReference type="InterPro" id="IPR028081">
    <property type="entry name" value="Leu-bd"/>
</dbReference>
<evidence type="ECO:0000313" key="5">
    <source>
        <dbReference type="Proteomes" id="UP000236584"/>
    </source>
</evidence>
<evidence type="ECO:0000256" key="1">
    <source>
        <dbReference type="ARBA" id="ARBA00022729"/>
    </source>
</evidence>
<name>A0A2I8VEP6_9EURY</name>
<feature type="compositionally biased region" description="Basic and acidic residues" evidence="2">
    <location>
        <begin position="7"/>
        <end position="22"/>
    </location>
</feature>
<dbReference type="InterPro" id="IPR051010">
    <property type="entry name" value="BCAA_transport"/>
</dbReference>
<dbReference type="KEGG" id="srub:C2R22_00895"/>
<organism evidence="4 5">
    <name type="scientific">Salinigranum rubrum</name>
    <dbReference type="NCBI Taxonomy" id="755307"/>
    <lineage>
        <taxon>Archaea</taxon>
        <taxon>Methanobacteriati</taxon>
        <taxon>Methanobacteriota</taxon>
        <taxon>Stenosarchaea group</taxon>
        <taxon>Halobacteria</taxon>
        <taxon>Halobacteriales</taxon>
        <taxon>Haloferacaceae</taxon>
        <taxon>Salinigranum</taxon>
    </lineage>
</organism>
<keyword evidence="5" id="KW-1185">Reference proteome</keyword>
<dbReference type="PANTHER" id="PTHR30483">
    <property type="entry name" value="LEUCINE-SPECIFIC-BINDING PROTEIN"/>
    <property type="match status" value="1"/>
</dbReference>
<dbReference type="Proteomes" id="UP000236584">
    <property type="component" value="Chromosome"/>
</dbReference>